<protein>
    <submittedName>
        <fullName evidence="1">Uncharacterized protein</fullName>
    </submittedName>
</protein>
<evidence type="ECO:0000313" key="2">
    <source>
        <dbReference type="Proteomes" id="UP001412067"/>
    </source>
</evidence>
<accession>A0ABR2LW71</accession>
<dbReference type="Proteomes" id="UP001412067">
    <property type="component" value="Unassembled WGS sequence"/>
</dbReference>
<name>A0ABR2LW71_9ASPA</name>
<organism evidence="1 2">
    <name type="scientific">Platanthera guangdongensis</name>
    <dbReference type="NCBI Taxonomy" id="2320717"/>
    <lineage>
        <taxon>Eukaryota</taxon>
        <taxon>Viridiplantae</taxon>
        <taxon>Streptophyta</taxon>
        <taxon>Embryophyta</taxon>
        <taxon>Tracheophyta</taxon>
        <taxon>Spermatophyta</taxon>
        <taxon>Magnoliopsida</taxon>
        <taxon>Liliopsida</taxon>
        <taxon>Asparagales</taxon>
        <taxon>Orchidaceae</taxon>
        <taxon>Orchidoideae</taxon>
        <taxon>Orchideae</taxon>
        <taxon>Orchidinae</taxon>
        <taxon>Platanthera</taxon>
    </lineage>
</organism>
<sequence length="123" mass="13268">MEINPSMATVASSIYGTAIQPIDIRQVFVNQGGIKECPMTSVGYLLEIPAAAASGFNFIFSPFSLITSLNLTTSALGGDVEAAALLPRMPNPRPSSLRLRPPLPSRLCRRSRADPFVFQRAMT</sequence>
<dbReference type="EMBL" id="JBBWWR010000014">
    <property type="protein sequence ID" value="KAK8953083.1"/>
    <property type="molecule type" value="Genomic_DNA"/>
</dbReference>
<proteinExistence type="predicted"/>
<evidence type="ECO:0000313" key="1">
    <source>
        <dbReference type="EMBL" id="KAK8953083.1"/>
    </source>
</evidence>
<gene>
    <name evidence="1" type="ORF">KSP40_PGU001012</name>
</gene>
<comment type="caution">
    <text evidence="1">The sequence shown here is derived from an EMBL/GenBank/DDBJ whole genome shotgun (WGS) entry which is preliminary data.</text>
</comment>
<reference evidence="1 2" key="1">
    <citation type="journal article" date="2022" name="Nat. Plants">
        <title>Genomes of leafy and leafless Platanthera orchids illuminate the evolution of mycoheterotrophy.</title>
        <authorList>
            <person name="Li M.H."/>
            <person name="Liu K.W."/>
            <person name="Li Z."/>
            <person name="Lu H.C."/>
            <person name="Ye Q.L."/>
            <person name="Zhang D."/>
            <person name="Wang J.Y."/>
            <person name="Li Y.F."/>
            <person name="Zhong Z.M."/>
            <person name="Liu X."/>
            <person name="Yu X."/>
            <person name="Liu D.K."/>
            <person name="Tu X.D."/>
            <person name="Liu B."/>
            <person name="Hao Y."/>
            <person name="Liao X.Y."/>
            <person name="Jiang Y.T."/>
            <person name="Sun W.H."/>
            <person name="Chen J."/>
            <person name="Chen Y.Q."/>
            <person name="Ai Y."/>
            <person name="Zhai J.W."/>
            <person name="Wu S.S."/>
            <person name="Zhou Z."/>
            <person name="Hsiao Y.Y."/>
            <person name="Wu W.L."/>
            <person name="Chen Y.Y."/>
            <person name="Lin Y.F."/>
            <person name="Hsu J.L."/>
            <person name="Li C.Y."/>
            <person name="Wang Z.W."/>
            <person name="Zhao X."/>
            <person name="Zhong W.Y."/>
            <person name="Ma X.K."/>
            <person name="Ma L."/>
            <person name="Huang J."/>
            <person name="Chen G.Z."/>
            <person name="Huang M.Z."/>
            <person name="Huang L."/>
            <person name="Peng D.H."/>
            <person name="Luo Y.B."/>
            <person name="Zou S.Q."/>
            <person name="Chen S.P."/>
            <person name="Lan S."/>
            <person name="Tsai W.C."/>
            <person name="Van de Peer Y."/>
            <person name="Liu Z.J."/>
        </authorList>
    </citation>
    <scope>NUCLEOTIDE SEQUENCE [LARGE SCALE GENOMIC DNA]</scope>
    <source>
        <strain evidence="1">Lor288</strain>
    </source>
</reference>
<keyword evidence="2" id="KW-1185">Reference proteome</keyword>